<comment type="caution">
    <text evidence="2">The sequence shown here is derived from an EMBL/GenBank/DDBJ whole genome shotgun (WGS) entry which is preliminary data.</text>
</comment>
<feature type="transmembrane region" description="Helical" evidence="1">
    <location>
        <begin position="21"/>
        <end position="39"/>
    </location>
</feature>
<protein>
    <submittedName>
        <fullName evidence="2">Uncharacterized protein</fullName>
    </submittedName>
</protein>
<reference evidence="2 3" key="1">
    <citation type="submission" date="2017-06" db="EMBL/GenBank/DDBJ databases">
        <title>Genome sequence of Lactobacillus plantarum subsp. plantarum strain SRCM101258.</title>
        <authorList>
            <person name="Cho S.H."/>
        </authorList>
    </citation>
    <scope>NUCLEOTIDE SEQUENCE [LARGE SCALE GENOMIC DNA]</scope>
    <source>
        <strain evidence="2 3">SRCM101258</strain>
    </source>
</reference>
<keyword evidence="1" id="KW-0472">Membrane</keyword>
<sequence length="42" mass="4798">MIMDSKKFFSAAQKHLMTATGYMIPFVVAGGVNICYFRHAKW</sequence>
<dbReference type="EMBL" id="NKCZ01000082">
    <property type="protein sequence ID" value="POD87146.1"/>
    <property type="molecule type" value="Genomic_DNA"/>
</dbReference>
<organism evidence="2 3">
    <name type="scientific">Lactiplantibacillus plantarum subsp. plantarum</name>
    <dbReference type="NCBI Taxonomy" id="337330"/>
    <lineage>
        <taxon>Bacteria</taxon>
        <taxon>Bacillati</taxon>
        <taxon>Bacillota</taxon>
        <taxon>Bacilli</taxon>
        <taxon>Lactobacillales</taxon>
        <taxon>Lactobacillaceae</taxon>
        <taxon>Lactiplantibacillus</taxon>
    </lineage>
</organism>
<gene>
    <name evidence="2" type="ORF">S101258_00977</name>
</gene>
<dbReference type="Proteomes" id="UP000236990">
    <property type="component" value="Unassembled WGS sequence"/>
</dbReference>
<proteinExistence type="predicted"/>
<evidence type="ECO:0000313" key="2">
    <source>
        <dbReference type="EMBL" id="POD87146.1"/>
    </source>
</evidence>
<evidence type="ECO:0000256" key="1">
    <source>
        <dbReference type="SAM" id="Phobius"/>
    </source>
</evidence>
<dbReference type="AlphaFoldDB" id="A0A2S3U7L1"/>
<accession>A0A2S3U7L1</accession>
<keyword evidence="1" id="KW-0812">Transmembrane</keyword>
<evidence type="ECO:0000313" key="3">
    <source>
        <dbReference type="Proteomes" id="UP000236990"/>
    </source>
</evidence>
<keyword evidence="1" id="KW-1133">Transmembrane helix</keyword>
<name>A0A2S3U7L1_LACPN</name>